<protein>
    <submittedName>
        <fullName evidence="2">Uncharacterized protein</fullName>
    </submittedName>
</protein>
<evidence type="ECO:0000313" key="3">
    <source>
        <dbReference type="Proteomes" id="UP000800041"/>
    </source>
</evidence>
<keyword evidence="3" id="KW-1185">Reference proteome</keyword>
<dbReference type="Proteomes" id="UP000800041">
    <property type="component" value="Unassembled WGS sequence"/>
</dbReference>
<evidence type="ECO:0000256" key="1">
    <source>
        <dbReference type="SAM" id="MobiDB-lite"/>
    </source>
</evidence>
<name>A0A6G1GIK0_9PEZI</name>
<sequence length="165" mass="18573">MLFGTRRSKSLELQAASIHPTRRPGGNVLPLLLLSSIQESQPIMPASATTSTTWHPIKRGSRPGQVEQMLRQLQTIEDITMNFVVCWQRDCPVHITLKHTAPNCIPRYPTLLLHVDVSLTFSPTLATKVGPVNRHKHKHKPKHQPLRATIEPPSRHDGSMTQAYM</sequence>
<dbReference type="EMBL" id="ML977224">
    <property type="protein sequence ID" value="KAF1980741.1"/>
    <property type="molecule type" value="Genomic_DNA"/>
</dbReference>
<organism evidence="2 3">
    <name type="scientific">Aulographum hederae CBS 113979</name>
    <dbReference type="NCBI Taxonomy" id="1176131"/>
    <lineage>
        <taxon>Eukaryota</taxon>
        <taxon>Fungi</taxon>
        <taxon>Dikarya</taxon>
        <taxon>Ascomycota</taxon>
        <taxon>Pezizomycotina</taxon>
        <taxon>Dothideomycetes</taxon>
        <taxon>Pleosporomycetidae</taxon>
        <taxon>Aulographales</taxon>
        <taxon>Aulographaceae</taxon>
    </lineage>
</organism>
<gene>
    <name evidence="2" type="ORF">K402DRAFT_399184</name>
</gene>
<proteinExistence type="predicted"/>
<evidence type="ECO:0000313" key="2">
    <source>
        <dbReference type="EMBL" id="KAF1980741.1"/>
    </source>
</evidence>
<feature type="region of interest" description="Disordered" evidence="1">
    <location>
        <begin position="132"/>
        <end position="165"/>
    </location>
</feature>
<feature type="compositionally biased region" description="Basic residues" evidence="1">
    <location>
        <begin position="133"/>
        <end position="145"/>
    </location>
</feature>
<accession>A0A6G1GIK0</accession>
<dbReference type="AlphaFoldDB" id="A0A6G1GIK0"/>
<reference evidence="2" key="1">
    <citation type="journal article" date="2020" name="Stud. Mycol.">
        <title>101 Dothideomycetes genomes: a test case for predicting lifestyles and emergence of pathogens.</title>
        <authorList>
            <person name="Haridas S."/>
            <person name="Albert R."/>
            <person name="Binder M."/>
            <person name="Bloem J."/>
            <person name="Labutti K."/>
            <person name="Salamov A."/>
            <person name="Andreopoulos B."/>
            <person name="Baker S."/>
            <person name="Barry K."/>
            <person name="Bills G."/>
            <person name="Bluhm B."/>
            <person name="Cannon C."/>
            <person name="Castanera R."/>
            <person name="Culley D."/>
            <person name="Daum C."/>
            <person name="Ezra D."/>
            <person name="Gonzalez J."/>
            <person name="Henrissat B."/>
            <person name="Kuo A."/>
            <person name="Liang C."/>
            <person name="Lipzen A."/>
            <person name="Lutzoni F."/>
            <person name="Magnuson J."/>
            <person name="Mondo S."/>
            <person name="Nolan M."/>
            <person name="Ohm R."/>
            <person name="Pangilinan J."/>
            <person name="Park H.-J."/>
            <person name="Ramirez L."/>
            <person name="Alfaro M."/>
            <person name="Sun H."/>
            <person name="Tritt A."/>
            <person name="Yoshinaga Y."/>
            <person name="Zwiers L.-H."/>
            <person name="Turgeon B."/>
            <person name="Goodwin S."/>
            <person name="Spatafora J."/>
            <person name="Crous P."/>
            <person name="Grigoriev I."/>
        </authorList>
    </citation>
    <scope>NUCLEOTIDE SEQUENCE</scope>
    <source>
        <strain evidence="2">CBS 113979</strain>
    </source>
</reference>